<feature type="domain" description="ACT" evidence="1">
    <location>
        <begin position="6"/>
        <end position="83"/>
    </location>
</feature>
<dbReference type="EMBL" id="UINC01056015">
    <property type="protein sequence ID" value="SVB75555.1"/>
    <property type="molecule type" value="Genomic_DNA"/>
</dbReference>
<sequence length="174" mass="19054">MTESTIVSYVGPNKPGLISQTIDCLTKLGGNIGDLSFATLGKGCEYTLIYEMSEETKTSDVEKSLKALDSLSGDDLIVRDFQRDQEKGPSKKVTHRIIFSGGDQKGLISKIISTLDDHGALIVRMNAEKIEGKESDEYISRFSISIRDEKAPACLAAVVAIASELKLLFRYETN</sequence>
<evidence type="ECO:0000259" key="1">
    <source>
        <dbReference type="PROSITE" id="PS51671"/>
    </source>
</evidence>
<dbReference type="InterPro" id="IPR050990">
    <property type="entry name" value="UPF0237/GcvR_regulator"/>
</dbReference>
<proteinExistence type="predicted"/>
<protein>
    <recommendedName>
        <fullName evidence="1">ACT domain-containing protein</fullName>
    </recommendedName>
</protein>
<dbReference type="SUPFAM" id="SSF55021">
    <property type="entry name" value="ACT-like"/>
    <property type="match status" value="2"/>
</dbReference>
<feature type="domain" description="ACT" evidence="1">
    <location>
        <begin position="96"/>
        <end position="172"/>
    </location>
</feature>
<accession>A0A382GLB5</accession>
<dbReference type="InterPro" id="IPR002912">
    <property type="entry name" value="ACT_dom"/>
</dbReference>
<dbReference type="InterPro" id="IPR045865">
    <property type="entry name" value="ACT-like_dom_sf"/>
</dbReference>
<gene>
    <name evidence="2" type="ORF">METZ01_LOCUS228409</name>
</gene>
<dbReference type="PROSITE" id="PS51671">
    <property type="entry name" value="ACT"/>
    <property type="match status" value="2"/>
</dbReference>
<name>A0A382GLB5_9ZZZZ</name>
<dbReference type="PANTHER" id="PTHR34875:SF6">
    <property type="entry name" value="UPF0237 PROTEIN MJ1558"/>
    <property type="match status" value="1"/>
</dbReference>
<reference evidence="2" key="1">
    <citation type="submission" date="2018-05" db="EMBL/GenBank/DDBJ databases">
        <authorList>
            <person name="Lanie J.A."/>
            <person name="Ng W.-L."/>
            <person name="Kazmierczak K.M."/>
            <person name="Andrzejewski T.M."/>
            <person name="Davidsen T.M."/>
            <person name="Wayne K.J."/>
            <person name="Tettelin H."/>
            <person name="Glass J.I."/>
            <person name="Rusch D."/>
            <person name="Podicherti R."/>
            <person name="Tsui H.-C.T."/>
            <person name="Winkler M.E."/>
        </authorList>
    </citation>
    <scope>NUCLEOTIDE SEQUENCE</scope>
</reference>
<organism evidence="2">
    <name type="scientific">marine metagenome</name>
    <dbReference type="NCBI Taxonomy" id="408172"/>
    <lineage>
        <taxon>unclassified sequences</taxon>
        <taxon>metagenomes</taxon>
        <taxon>ecological metagenomes</taxon>
    </lineage>
</organism>
<dbReference type="Gene3D" id="3.30.70.260">
    <property type="match status" value="2"/>
</dbReference>
<dbReference type="CDD" id="cd02116">
    <property type="entry name" value="ACT"/>
    <property type="match status" value="1"/>
</dbReference>
<dbReference type="PANTHER" id="PTHR34875">
    <property type="entry name" value="UPF0237 PROTEIN MJ1558"/>
    <property type="match status" value="1"/>
</dbReference>
<dbReference type="AlphaFoldDB" id="A0A382GLB5"/>
<evidence type="ECO:0000313" key="2">
    <source>
        <dbReference type="EMBL" id="SVB75555.1"/>
    </source>
</evidence>